<reference evidence="3 4" key="1">
    <citation type="submission" date="2013-09" db="EMBL/GenBank/DDBJ databases">
        <title>Corchorus capsularis genome sequencing.</title>
        <authorList>
            <person name="Alam M."/>
            <person name="Haque M.S."/>
            <person name="Islam M.S."/>
            <person name="Emdad E.M."/>
            <person name="Islam M.M."/>
            <person name="Ahmed B."/>
            <person name="Halim A."/>
            <person name="Hossen Q.M.M."/>
            <person name="Hossain M.Z."/>
            <person name="Ahmed R."/>
            <person name="Khan M.M."/>
            <person name="Islam R."/>
            <person name="Rashid M.M."/>
            <person name="Khan S.A."/>
            <person name="Rahman M.S."/>
            <person name="Alam M."/>
        </authorList>
    </citation>
    <scope>NUCLEOTIDE SEQUENCE [LARGE SCALE GENOMIC DNA]</scope>
    <source>
        <strain evidence="4">cv. CVL-1</strain>
        <tissue evidence="3">Whole seedling</tissue>
    </source>
</reference>
<dbReference type="OMA" id="ACCTAFK"/>
<feature type="domain" description="GPI-anchored protein LLG1-like" evidence="2">
    <location>
        <begin position="51"/>
        <end position="126"/>
    </location>
</feature>
<name>A0A1R3GNU8_COCAP</name>
<comment type="caution">
    <text evidence="3">The sequence shown here is derived from an EMBL/GenBank/DDBJ whole genome shotgun (WGS) entry which is preliminary data.</text>
</comment>
<dbReference type="PANTHER" id="PTHR31533">
    <property type="entry name" value="GPI-ANCHORED PROTEIN LLG1-RELATED-RELATED"/>
    <property type="match status" value="1"/>
</dbReference>
<dbReference type="InterPro" id="IPR058888">
    <property type="entry name" value="LLG1-like"/>
</dbReference>
<feature type="chain" id="PRO_5012119349" description="GPI-anchored protein LLG1-like domain-containing protein" evidence="1">
    <location>
        <begin position="23"/>
        <end position="159"/>
    </location>
</feature>
<evidence type="ECO:0000313" key="4">
    <source>
        <dbReference type="Proteomes" id="UP000188268"/>
    </source>
</evidence>
<evidence type="ECO:0000259" key="2">
    <source>
        <dbReference type="Pfam" id="PF26578"/>
    </source>
</evidence>
<dbReference type="AlphaFoldDB" id="A0A1R3GNU8"/>
<dbReference type="OrthoDB" id="585255at2759"/>
<dbReference type="Gramene" id="OMO59785">
    <property type="protein sequence ID" value="OMO59785"/>
    <property type="gene ID" value="CCACVL1_24607"/>
</dbReference>
<accession>A0A1R3GNU8</accession>
<proteinExistence type="predicted"/>
<evidence type="ECO:0000313" key="3">
    <source>
        <dbReference type="EMBL" id="OMO59785.1"/>
    </source>
</evidence>
<protein>
    <recommendedName>
        <fullName evidence="2">GPI-anchored protein LLG1-like domain-containing protein</fullName>
    </recommendedName>
</protein>
<organism evidence="3 4">
    <name type="scientific">Corchorus capsularis</name>
    <name type="common">Jute</name>
    <dbReference type="NCBI Taxonomy" id="210143"/>
    <lineage>
        <taxon>Eukaryota</taxon>
        <taxon>Viridiplantae</taxon>
        <taxon>Streptophyta</taxon>
        <taxon>Embryophyta</taxon>
        <taxon>Tracheophyta</taxon>
        <taxon>Spermatophyta</taxon>
        <taxon>Magnoliopsida</taxon>
        <taxon>eudicotyledons</taxon>
        <taxon>Gunneridae</taxon>
        <taxon>Pentapetalae</taxon>
        <taxon>rosids</taxon>
        <taxon>malvids</taxon>
        <taxon>Malvales</taxon>
        <taxon>Malvaceae</taxon>
        <taxon>Grewioideae</taxon>
        <taxon>Apeibeae</taxon>
        <taxon>Corchorus</taxon>
    </lineage>
</organism>
<keyword evidence="4" id="KW-1185">Reference proteome</keyword>
<sequence length="159" mass="17634">MALNQSFVYLIFFFLVAGFASSSTYISNGALDSYGNTGRNLLQAKKTCTEDMEHKNYTILTSKCKGPQYPVKGCCDALKEFGCPFVDKLNDLTTDCASTMFSYINLYGRYPPGLFANMCREGKEGLECPDEPKKSGTLVSKPTLLMLTSGFLVLLYQLF</sequence>
<dbReference type="InterPro" id="IPR039307">
    <property type="entry name" value="LORELEI-like"/>
</dbReference>
<dbReference type="Proteomes" id="UP000188268">
    <property type="component" value="Unassembled WGS sequence"/>
</dbReference>
<dbReference type="PANTHER" id="PTHR31533:SF35">
    <property type="entry name" value="GPI-ANCHORED PROTEIN LLG2-RELATED"/>
    <property type="match status" value="1"/>
</dbReference>
<feature type="signal peptide" evidence="1">
    <location>
        <begin position="1"/>
        <end position="22"/>
    </location>
</feature>
<evidence type="ECO:0000256" key="1">
    <source>
        <dbReference type="SAM" id="SignalP"/>
    </source>
</evidence>
<dbReference type="STRING" id="210143.A0A1R3GNU8"/>
<gene>
    <name evidence="3" type="ORF">CCACVL1_24607</name>
</gene>
<dbReference type="EMBL" id="AWWV01013861">
    <property type="protein sequence ID" value="OMO59785.1"/>
    <property type="molecule type" value="Genomic_DNA"/>
</dbReference>
<keyword evidence="1" id="KW-0732">Signal</keyword>
<dbReference type="Pfam" id="PF26578">
    <property type="entry name" value="LLG1"/>
    <property type="match status" value="1"/>
</dbReference>